<keyword evidence="3 4" id="KW-0460">Magnesium</keyword>
<reference evidence="5" key="1">
    <citation type="journal article" date="2021" name="IMA Fungus">
        <title>Genomic characterization of three marine fungi, including Emericellopsis atlantica sp. nov. with signatures of a generalist lifestyle and marine biomass degradation.</title>
        <authorList>
            <person name="Hagestad O.C."/>
            <person name="Hou L."/>
            <person name="Andersen J.H."/>
            <person name="Hansen E.H."/>
            <person name="Altermark B."/>
            <person name="Li C."/>
            <person name="Kuhnert E."/>
            <person name="Cox R.J."/>
            <person name="Crous P.W."/>
            <person name="Spatafora J.W."/>
            <person name="Lail K."/>
            <person name="Amirebrahimi M."/>
            <person name="Lipzen A."/>
            <person name="Pangilinan J."/>
            <person name="Andreopoulos W."/>
            <person name="Hayes R.D."/>
            <person name="Ng V."/>
            <person name="Grigoriev I.V."/>
            <person name="Jackson S.A."/>
            <person name="Sutton T.D.S."/>
            <person name="Dobson A.D.W."/>
            <person name="Rama T."/>
        </authorList>
    </citation>
    <scope>NUCLEOTIDE SEQUENCE</scope>
    <source>
        <strain evidence="5">TRa3180A</strain>
    </source>
</reference>
<organism evidence="5 6">
    <name type="scientific">Calycina marina</name>
    <dbReference type="NCBI Taxonomy" id="1763456"/>
    <lineage>
        <taxon>Eukaryota</taxon>
        <taxon>Fungi</taxon>
        <taxon>Dikarya</taxon>
        <taxon>Ascomycota</taxon>
        <taxon>Pezizomycotina</taxon>
        <taxon>Leotiomycetes</taxon>
        <taxon>Helotiales</taxon>
        <taxon>Pezizellaceae</taxon>
        <taxon>Calycina</taxon>
    </lineage>
</organism>
<evidence type="ECO:0000313" key="6">
    <source>
        <dbReference type="Proteomes" id="UP000887226"/>
    </source>
</evidence>
<evidence type="ECO:0000256" key="1">
    <source>
        <dbReference type="ARBA" id="ARBA00001946"/>
    </source>
</evidence>
<keyword evidence="4" id="KW-0456">Lyase</keyword>
<gene>
    <name evidence="5" type="ORF">BJ878DRAFT_543775</name>
</gene>
<dbReference type="SFLD" id="SFLDS00005">
    <property type="entry name" value="Isoprenoid_Synthase_Type_I"/>
    <property type="match status" value="1"/>
</dbReference>
<proteinExistence type="inferred from homology"/>
<comment type="similarity">
    <text evidence="2 4">Belongs to the terpene synthase family.</text>
</comment>
<protein>
    <recommendedName>
        <fullName evidence="4">Terpene synthase</fullName>
        <ecNumber evidence="4">4.2.3.-</ecNumber>
    </recommendedName>
</protein>
<evidence type="ECO:0000256" key="4">
    <source>
        <dbReference type="RuleBase" id="RU366034"/>
    </source>
</evidence>
<keyword evidence="4" id="KW-0479">Metal-binding</keyword>
<keyword evidence="6" id="KW-1185">Reference proteome</keyword>
<evidence type="ECO:0000313" key="5">
    <source>
        <dbReference type="EMBL" id="KAG9242949.1"/>
    </source>
</evidence>
<dbReference type="PANTHER" id="PTHR35201:SF4">
    <property type="entry name" value="BETA-PINACENE SYNTHASE-RELATED"/>
    <property type="match status" value="1"/>
</dbReference>
<dbReference type="SUPFAM" id="SSF48576">
    <property type="entry name" value="Terpenoid synthases"/>
    <property type="match status" value="1"/>
</dbReference>
<comment type="caution">
    <text evidence="5">The sequence shown here is derived from an EMBL/GenBank/DDBJ whole genome shotgun (WGS) entry which is preliminary data.</text>
</comment>
<dbReference type="GO" id="GO:0008299">
    <property type="term" value="P:isoprenoid biosynthetic process"/>
    <property type="evidence" value="ECO:0007669"/>
    <property type="project" value="UniProtKB-ARBA"/>
</dbReference>
<dbReference type="Proteomes" id="UP000887226">
    <property type="component" value="Unassembled WGS sequence"/>
</dbReference>
<name>A0A9P7Z009_9HELO</name>
<evidence type="ECO:0000256" key="2">
    <source>
        <dbReference type="ARBA" id="ARBA00006333"/>
    </source>
</evidence>
<comment type="cofactor">
    <cofactor evidence="1 4">
        <name>Mg(2+)</name>
        <dbReference type="ChEBI" id="CHEBI:18420"/>
    </cofactor>
</comment>
<dbReference type="Gene3D" id="1.10.600.10">
    <property type="entry name" value="Farnesyl Diphosphate Synthase"/>
    <property type="match status" value="1"/>
</dbReference>
<evidence type="ECO:0000256" key="3">
    <source>
        <dbReference type="ARBA" id="ARBA00022842"/>
    </source>
</evidence>
<dbReference type="AlphaFoldDB" id="A0A9P7Z009"/>
<dbReference type="InterPro" id="IPR008949">
    <property type="entry name" value="Isoprenoid_synthase_dom_sf"/>
</dbReference>
<dbReference type="GO" id="GO:0010333">
    <property type="term" value="F:terpene synthase activity"/>
    <property type="evidence" value="ECO:0007669"/>
    <property type="project" value="InterPro"/>
</dbReference>
<dbReference type="GO" id="GO:0046872">
    <property type="term" value="F:metal ion binding"/>
    <property type="evidence" value="ECO:0007669"/>
    <property type="project" value="UniProtKB-KW"/>
</dbReference>
<dbReference type="InterPro" id="IPR034686">
    <property type="entry name" value="Terpene_cyclase-like_2"/>
</dbReference>
<dbReference type="Pfam" id="PF19086">
    <property type="entry name" value="Terpene_syn_C_2"/>
    <property type="match status" value="1"/>
</dbReference>
<dbReference type="SFLD" id="SFLDG01020">
    <property type="entry name" value="Terpene_Cyclase_Like_2"/>
    <property type="match status" value="1"/>
</dbReference>
<accession>A0A9P7Z009</accession>
<sequence length="368" mass="41845">MFTDRGLLADYLKTRQIIIPDLKPIFHGWPGVYESLFSQTQLEDLRVDVNRKLQNLYSQKAAKSLTPLLAADFAYFTVSWWPHARLEEQRILAALVIWLFTWDDEIDEPGGAVSDDFDAAEQYRAETERFVSNCLQLSEPMPNSQDLNPIVASFQAIGDALCDAYDESQRQRLLSEIQLFMRMSRSEQQIRLLGRLPSLEEYWTFRMGTSAVYIGVASGEYANRCPLPASIMDSQTMRDIWDETNIIISITNDLLSLKKEIRQGCVDSVVPLTCAALMDVDLAIQDVVAQLEASRQRFEVAARDLETQNAGESEEMRERIRHFIRVCQTNCTGNLIWSLKTARYGMAEKDVQVDEAGNCTFGNNLSVL</sequence>
<dbReference type="EC" id="4.2.3.-" evidence="4"/>
<dbReference type="EMBL" id="MU254020">
    <property type="protein sequence ID" value="KAG9242949.1"/>
    <property type="molecule type" value="Genomic_DNA"/>
</dbReference>
<dbReference type="OrthoDB" id="2861623at2759"/>
<dbReference type="PANTHER" id="PTHR35201">
    <property type="entry name" value="TERPENE SYNTHASE"/>
    <property type="match status" value="1"/>
</dbReference>